<dbReference type="Gene3D" id="3.80.10.10">
    <property type="entry name" value="Ribonuclease Inhibitor"/>
    <property type="match status" value="2"/>
</dbReference>
<dbReference type="Pfam" id="PF13306">
    <property type="entry name" value="LRR_5"/>
    <property type="match status" value="1"/>
</dbReference>
<dbReference type="GeneID" id="14884818"/>
<dbReference type="InterPro" id="IPR053139">
    <property type="entry name" value="Surface_bspA-like"/>
</dbReference>
<keyword evidence="2" id="KW-1185">Reference proteome</keyword>
<dbReference type="SUPFAM" id="SSF52058">
    <property type="entry name" value="L domain-like"/>
    <property type="match status" value="1"/>
</dbReference>
<organism evidence="1 2">
    <name type="scientific">Entamoeba invadens IP1</name>
    <dbReference type="NCBI Taxonomy" id="370355"/>
    <lineage>
        <taxon>Eukaryota</taxon>
        <taxon>Amoebozoa</taxon>
        <taxon>Evosea</taxon>
        <taxon>Archamoebae</taxon>
        <taxon>Mastigamoebida</taxon>
        <taxon>Entamoebidae</taxon>
        <taxon>Entamoeba</taxon>
    </lineage>
</organism>
<dbReference type="AlphaFoldDB" id="A0A0A1U2T2"/>
<dbReference type="Proteomes" id="UP000014680">
    <property type="component" value="Unassembled WGS sequence"/>
</dbReference>
<name>A0A0A1U2T2_ENTIV</name>
<dbReference type="VEuPathDB" id="AmoebaDB:EIN_282350"/>
<dbReference type="RefSeq" id="XP_004185200.1">
    <property type="nucleotide sequence ID" value="XM_004185152.1"/>
</dbReference>
<dbReference type="OMA" id="ERAFAYC"/>
<reference evidence="1 2" key="1">
    <citation type="submission" date="2012-10" db="EMBL/GenBank/DDBJ databases">
        <authorList>
            <person name="Zafar N."/>
            <person name="Inman J."/>
            <person name="Hall N."/>
            <person name="Lorenzi H."/>
            <person name="Caler E."/>
        </authorList>
    </citation>
    <scope>NUCLEOTIDE SEQUENCE [LARGE SCALE GENOMIC DNA]</scope>
    <source>
        <strain evidence="1 2">IP1</strain>
    </source>
</reference>
<dbReference type="InterPro" id="IPR032675">
    <property type="entry name" value="LRR_dom_sf"/>
</dbReference>
<evidence type="ECO:0000313" key="2">
    <source>
        <dbReference type="Proteomes" id="UP000014680"/>
    </source>
</evidence>
<sequence>MKKIDVFSMQIIAKYLLTPTDYLSIIQICKKYEFILDRFRINPIRISPDSKRLFQNIQTQIVYTPYDIIMTVDRHIFLYFVSYTEFIEKNTNFEVYKNVRYTSEDVEKNGNKIPDIVSTLDCAVFDDKDELIEISIPSNVTEIDKLAFESCGLTKIEIPSTVKMIRERAFAYCSSLKEVKLPENITMIPNSCFVACSELENVNFPNSLQFIGSFAFSNAKLVDVTIPEFCDIGADCFSSNGYLTRIVLNGVSHIPNSMCELCYNLKIVEISDKLIEIGNLAFKYCGSLEYFNFNDNLEFIGNYAFNYLQISKQRN</sequence>
<accession>A0A0A1U2T2</accession>
<evidence type="ECO:0000313" key="1">
    <source>
        <dbReference type="EMBL" id="ELP85854.1"/>
    </source>
</evidence>
<dbReference type="PANTHER" id="PTHR45661:SF3">
    <property type="entry name" value="IG-LIKE DOMAIN-CONTAINING PROTEIN"/>
    <property type="match status" value="1"/>
</dbReference>
<dbReference type="PANTHER" id="PTHR45661">
    <property type="entry name" value="SURFACE ANTIGEN"/>
    <property type="match status" value="1"/>
</dbReference>
<gene>
    <name evidence="1" type="ORF">EIN_282350</name>
</gene>
<protein>
    <recommendedName>
        <fullName evidence="3">Leucine rich repeat containing protein BspA family protein</fullName>
    </recommendedName>
</protein>
<dbReference type="KEGG" id="eiv:EIN_282350"/>
<dbReference type="EMBL" id="KB207030">
    <property type="protein sequence ID" value="ELP85854.1"/>
    <property type="molecule type" value="Genomic_DNA"/>
</dbReference>
<proteinExistence type="predicted"/>
<dbReference type="InterPro" id="IPR026906">
    <property type="entry name" value="LRR_5"/>
</dbReference>
<dbReference type="OrthoDB" id="27520at2759"/>
<evidence type="ECO:0008006" key="3">
    <source>
        <dbReference type="Google" id="ProtNLM"/>
    </source>
</evidence>